<comment type="catalytic activity">
    <reaction evidence="2">
        <text>2 GTP = 3',3'-c-di-GMP + 2 diphosphate</text>
        <dbReference type="Rhea" id="RHEA:24898"/>
        <dbReference type="ChEBI" id="CHEBI:33019"/>
        <dbReference type="ChEBI" id="CHEBI:37565"/>
        <dbReference type="ChEBI" id="CHEBI:58805"/>
        <dbReference type="EC" id="2.7.7.65"/>
    </reaction>
</comment>
<comment type="caution">
    <text evidence="6">The sequence shown here is derived from an EMBL/GenBank/DDBJ whole genome shotgun (WGS) entry which is preliminary data.</text>
</comment>
<feature type="coiled-coil region" evidence="3">
    <location>
        <begin position="194"/>
        <end position="232"/>
    </location>
</feature>
<dbReference type="RefSeq" id="WP_344794744.1">
    <property type="nucleotide sequence ID" value="NZ_BAABBN010000004.1"/>
</dbReference>
<feature type="transmembrane region" description="Helical" evidence="4">
    <location>
        <begin position="26"/>
        <end position="45"/>
    </location>
</feature>
<proteinExistence type="predicted"/>
<dbReference type="Proteomes" id="UP001501565">
    <property type="component" value="Unassembled WGS sequence"/>
</dbReference>
<accession>A0ABP7LZN9</accession>
<feature type="domain" description="GGDEF" evidence="5">
    <location>
        <begin position="263"/>
        <end position="396"/>
    </location>
</feature>
<organism evidence="6 7">
    <name type="scientific">Litoribacillus peritrichatus</name>
    <dbReference type="NCBI Taxonomy" id="718191"/>
    <lineage>
        <taxon>Bacteria</taxon>
        <taxon>Pseudomonadati</taxon>
        <taxon>Pseudomonadota</taxon>
        <taxon>Gammaproteobacteria</taxon>
        <taxon>Oceanospirillales</taxon>
        <taxon>Oceanospirillaceae</taxon>
        <taxon>Litoribacillus</taxon>
    </lineage>
</organism>
<protein>
    <recommendedName>
        <fullName evidence="1">diguanylate cyclase</fullName>
        <ecNumber evidence="1">2.7.7.65</ecNumber>
    </recommendedName>
</protein>
<evidence type="ECO:0000313" key="7">
    <source>
        <dbReference type="Proteomes" id="UP001501565"/>
    </source>
</evidence>
<dbReference type="CDD" id="cd01949">
    <property type="entry name" value="GGDEF"/>
    <property type="match status" value="1"/>
</dbReference>
<name>A0ABP7LZN9_9GAMM</name>
<dbReference type="Pfam" id="PF00990">
    <property type="entry name" value="GGDEF"/>
    <property type="match status" value="1"/>
</dbReference>
<dbReference type="SUPFAM" id="SSF55073">
    <property type="entry name" value="Nucleotide cyclase"/>
    <property type="match status" value="1"/>
</dbReference>
<dbReference type="PANTHER" id="PTHR45138:SF9">
    <property type="entry name" value="DIGUANYLATE CYCLASE DGCM-RELATED"/>
    <property type="match status" value="1"/>
</dbReference>
<keyword evidence="4" id="KW-1133">Transmembrane helix</keyword>
<dbReference type="InterPro" id="IPR029787">
    <property type="entry name" value="Nucleotide_cyclase"/>
</dbReference>
<feature type="transmembrane region" description="Helical" evidence="4">
    <location>
        <begin position="141"/>
        <end position="161"/>
    </location>
</feature>
<evidence type="ECO:0000256" key="3">
    <source>
        <dbReference type="SAM" id="Coils"/>
    </source>
</evidence>
<dbReference type="InterPro" id="IPR043128">
    <property type="entry name" value="Rev_trsase/Diguanyl_cyclase"/>
</dbReference>
<keyword evidence="4" id="KW-0812">Transmembrane</keyword>
<keyword evidence="4" id="KW-0472">Membrane</keyword>
<dbReference type="Gene3D" id="3.30.70.270">
    <property type="match status" value="1"/>
</dbReference>
<dbReference type="NCBIfam" id="TIGR00254">
    <property type="entry name" value="GGDEF"/>
    <property type="match status" value="1"/>
</dbReference>
<feature type="transmembrane region" description="Helical" evidence="4">
    <location>
        <begin position="91"/>
        <end position="110"/>
    </location>
</feature>
<evidence type="ECO:0000256" key="2">
    <source>
        <dbReference type="ARBA" id="ARBA00034247"/>
    </source>
</evidence>
<keyword evidence="3" id="KW-0175">Coiled coil</keyword>
<gene>
    <name evidence="6" type="ORF">GCM10022277_02980</name>
</gene>
<feature type="transmembrane region" description="Helical" evidence="4">
    <location>
        <begin position="116"/>
        <end position="134"/>
    </location>
</feature>
<feature type="transmembrane region" description="Helical" evidence="4">
    <location>
        <begin position="167"/>
        <end position="187"/>
    </location>
</feature>
<keyword evidence="7" id="KW-1185">Reference proteome</keyword>
<sequence length="396" mass="44754">MNADSLSDNENAPEYKRIYQLYSNSLKSIPATILTSSILLVLLWTKVPWETILIWFSIVFSASLIRYHNVRQALATKSYLQKDHKDSMRQFIFGSSFTAAVWGASFLLFCLYTDEAYSLLMIWIASAIAMGGSLSLSPSKYAQKIFVCLIFIPAIVMNILSGNEFNITLGLLCIMFLAVLIILGNNFSNLVNDALNLENTNQELLLSLQQKNARLEESNLELTRTKEFLTQQTLSDPLTGIANRRSFDNTLIREWNRCLRRQHPLSCILIDVDHFKKYNDQFGHQMGDALLQEISNTISSQATRAEDLVARYGGEEFVVILSNASHDDAVMLAERTRKAITEKNFKHAEDSPFDKVTISAGVATMTPDNTLDCYDIVHKADEKLYEAKKSGRNRTC</sequence>
<evidence type="ECO:0000313" key="6">
    <source>
        <dbReference type="EMBL" id="GAA3911747.1"/>
    </source>
</evidence>
<reference evidence="7" key="1">
    <citation type="journal article" date="2019" name="Int. J. Syst. Evol. Microbiol.">
        <title>The Global Catalogue of Microorganisms (GCM) 10K type strain sequencing project: providing services to taxonomists for standard genome sequencing and annotation.</title>
        <authorList>
            <consortium name="The Broad Institute Genomics Platform"/>
            <consortium name="The Broad Institute Genome Sequencing Center for Infectious Disease"/>
            <person name="Wu L."/>
            <person name="Ma J."/>
        </authorList>
    </citation>
    <scope>NUCLEOTIDE SEQUENCE [LARGE SCALE GENOMIC DNA]</scope>
    <source>
        <strain evidence="7">JCM 17551</strain>
    </source>
</reference>
<evidence type="ECO:0000256" key="4">
    <source>
        <dbReference type="SAM" id="Phobius"/>
    </source>
</evidence>
<dbReference type="PANTHER" id="PTHR45138">
    <property type="entry name" value="REGULATORY COMPONENTS OF SENSORY TRANSDUCTION SYSTEM"/>
    <property type="match status" value="1"/>
</dbReference>
<dbReference type="SMART" id="SM00267">
    <property type="entry name" value="GGDEF"/>
    <property type="match status" value="1"/>
</dbReference>
<evidence type="ECO:0000256" key="1">
    <source>
        <dbReference type="ARBA" id="ARBA00012528"/>
    </source>
</evidence>
<dbReference type="EMBL" id="BAABBN010000004">
    <property type="protein sequence ID" value="GAA3911747.1"/>
    <property type="molecule type" value="Genomic_DNA"/>
</dbReference>
<dbReference type="InterPro" id="IPR000160">
    <property type="entry name" value="GGDEF_dom"/>
</dbReference>
<dbReference type="EC" id="2.7.7.65" evidence="1"/>
<dbReference type="PROSITE" id="PS50887">
    <property type="entry name" value="GGDEF"/>
    <property type="match status" value="1"/>
</dbReference>
<feature type="transmembrane region" description="Helical" evidence="4">
    <location>
        <begin position="51"/>
        <end position="70"/>
    </location>
</feature>
<evidence type="ECO:0000259" key="5">
    <source>
        <dbReference type="PROSITE" id="PS50887"/>
    </source>
</evidence>
<dbReference type="InterPro" id="IPR050469">
    <property type="entry name" value="Diguanylate_Cyclase"/>
</dbReference>